<feature type="domain" description="cGMP-dependent protein kinase N-terminal coiled-coil" evidence="2">
    <location>
        <begin position="144"/>
        <end position="178"/>
    </location>
</feature>
<keyword evidence="4" id="KW-1185">Reference proteome</keyword>
<evidence type="ECO:0000259" key="2">
    <source>
        <dbReference type="Pfam" id="PF16808"/>
    </source>
</evidence>
<evidence type="ECO:0000313" key="3">
    <source>
        <dbReference type="EMBL" id="KAG5675679.1"/>
    </source>
</evidence>
<name>A0A9J6C0W2_POLVA</name>
<gene>
    <name evidence="3" type="ORF">PVAND_005564</name>
</gene>
<organism evidence="3 4">
    <name type="scientific">Polypedilum vanderplanki</name>
    <name type="common">Sleeping chironomid midge</name>
    <dbReference type="NCBI Taxonomy" id="319348"/>
    <lineage>
        <taxon>Eukaryota</taxon>
        <taxon>Metazoa</taxon>
        <taxon>Ecdysozoa</taxon>
        <taxon>Arthropoda</taxon>
        <taxon>Hexapoda</taxon>
        <taxon>Insecta</taxon>
        <taxon>Pterygota</taxon>
        <taxon>Neoptera</taxon>
        <taxon>Endopterygota</taxon>
        <taxon>Diptera</taxon>
        <taxon>Nematocera</taxon>
        <taxon>Chironomoidea</taxon>
        <taxon>Chironomidae</taxon>
        <taxon>Chironominae</taxon>
        <taxon>Polypedilum</taxon>
        <taxon>Polypedilum</taxon>
    </lineage>
</organism>
<keyword evidence="1" id="KW-0175">Coiled coil</keyword>
<dbReference type="InterPro" id="IPR031831">
    <property type="entry name" value="PKcGMP_CC"/>
</dbReference>
<dbReference type="PROSITE" id="PS51257">
    <property type="entry name" value="PROKAR_LIPOPROTEIN"/>
    <property type="match status" value="1"/>
</dbReference>
<dbReference type="EMBL" id="JADBJN010000002">
    <property type="protein sequence ID" value="KAG5675679.1"/>
    <property type="molecule type" value="Genomic_DNA"/>
</dbReference>
<dbReference type="CDD" id="cd12085">
    <property type="entry name" value="DD_cGKI-alpha"/>
    <property type="match status" value="1"/>
</dbReference>
<dbReference type="AlphaFoldDB" id="A0A9J6C0W2"/>
<dbReference type="Pfam" id="PF16808">
    <property type="entry name" value="PKcGMP_CC"/>
    <property type="match status" value="1"/>
</dbReference>
<evidence type="ECO:0000256" key="1">
    <source>
        <dbReference type="SAM" id="Coils"/>
    </source>
</evidence>
<comment type="caution">
    <text evidence="3">The sequence shown here is derived from an EMBL/GenBank/DDBJ whole genome shotgun (WGS) entry which is preliminary data.</text>
</comment>
<protein>
    <recommendedName>
        <fullName evidence="2">cGMP-dependent protein kinase N-terminal coiled-coil domain-containing protein</fullName>
    </recommendedName>
</protein>
<evidence type="ECO:0000313" key="4">
    <source>
        <dbReference type="Proteomes" id="UP001107558"/>
    </source>
</evidence>
<reference evidence="3" key="1">
    <citation type="submission" date="2021-03" db="EMBL/GenBank/DDBJ databases">
        <title>Chromosome level genome of the anhydrobiotic midge Polypedilum vanderplanki.</title>
        <authorList>
            <person name="Yoshida Y."/>
            <person name="Kikawada T."/>
            <person name="Gusev O."/>
        </authorList>
    </citation>
    <scope>NUCLEOTIDE SEQUENCE</scope>
    <source>
        <strain evidence="3">NIAS01</strain>
        <tissue evidence="3">Whole body or cell culture</tissue>
    </source>
</reference>
<accession>A0A9J6C0W2</accession>
<dbReference type="OrthoDB" id="7764890at2759"/>
<proteinExistence type="predicted"/>
<dbReference type="Proteomes" id="UP001107558">
    <property type="component" value="Chromosome 2"/>
</dbReference>
<feature type="coiled-coil region" evidence="1">
    <location>
        <begin position="153"/>
        <end position="180"/>
    </location>
</feature>
<sequence>MRLCFNGFCLGPQRPLAVEQSSQTTLTLGCVIDNFNVTTFFNKSEPLEESFERSKESSILKTSPSYKMISEDELGIFQPINDSNMQVMAENSDAQNNNHLNPTQMNVSQSDLLNTVDAVENICINDVNMETDQQLTSKEKDLIKIIQIKDVKIKELEVLLNQKDEEIANLKSHLDKFQSVFSRATAGGINRKTIGRTIQRQRAQGISAEPQSQSQSLHELLNVSFPKYDKNEK</sequence>
<dbReference type="Gene3D" id="1.20.5.490">
    <property type="entry name" value="Single helix bin"/>
    <property type="match status" value="1"/>
</dbReference>